<dbReference type="PANTHER" id="PTHR32552:SF81">
    <property type="entry name" value="TONB-DEPENDENT OUTER MEMBRANE RECEPTOR"/>
    <property type="match status" value="1"/>
</dbReference>
<evidence type="ECO:0000256" key="7">
    <source>
        <dbReference type="ARBA" id="ARBA00023065"/>
    </source>
</evidence>
<keyword evidence="5 11" id="KW-0812">Transmembrane</keyword>
<feature type="domain" description="TonB-dependent receptor-like beta-barrel" evidence="14">
    <location>
        <begin position="250"/>
        <end position="746"/>
    </location>
</feature>
<evidence type="ECO:0000256" key="2">
    <source>
        <dbReference type="ARBA" id="ARBA00022448"/>
    </source>
</evidence>
<dbReference type="AlphaFoldDB" id="A0A7W6G593"/>
<dbReference type="InterPro" id="IPR039426">
    <property type="entry name" value="TonB-dep_rcpt-like"/>
</dbReference>
<gene>
    <name evidence="16" type="ORF">GGR38_001371</name>
</gene>
<dbReference type="PROSITE" id="PS52016">
    <property type="entry name" value="TONB_DEPENDENT_REC_3"/>
    <property type="match status" value="1"/>
</dbReference>
<keyword evidence="10 11" id="KW-0998">Cell outer membrane</keyword>
<dbReference type="RefSeq" id="WP_183623927.1">
    <property type="nucleotide sequence ID" value="NZ_JACIDX010000004.1"/>
</dbReference>
<evidence type="ECO:0000259" key="14">
    <source>
        <dbReference type="Pfam" id="PF00593"/>
    </source>
</evidence>
<dbReference type="SUPFAM" id="SSF56935">
    <property type="entry name" value="Porins"/>
    <property type="match status" value="1"/>
</dbReference>
<keyword evidence="6" id="KW-0408">Iron</keyword>
<evidence type="ECO:0000256" key="10">
    <source>
        <dbReference type="ARBA" id="ARBA00023237"/>
    </source>
</evidence>
<keyword evidence="16" id="KW-0675">Receptor</keyword>
<keyword evidence="17" id="KW-1185">Reference proteome</keyword>
<sequence>MNSTIRSTLTASAALAVLTLAMPAMAAEQNTGAQNTDEIIVTAQKTASVASKVPIALSVFSGEQLKEKGVTNVSNLSAVTPGLEIGSAAHGVSISVRGVTTTDITSKGEQDIVFSTDGIPVGRPQLMGLAFFDLDRVEVLRGPQGTLYGKSATGGAINVITAKPTHDFAASASAELGNYNTRRFDAMVNLPVTDSFALRAAVTSNSREGFIQPVLGTNTFAGSMRQAPLGAENNWAARITGKYDFGNNGSLVLTGTFGHVGGADSSGTVIYSRVTQASGADRFKVYYNPFAGSQGANDNFAGVNAELGFDLGPVRVTYDGAHMWWHGEDNTDPSVNGSADSGAYSWTQYSSHLTTDSHELRLSNATPGRLDYVLGANYIHEYNNESDLNWQTQATATCVAQPSTTGCNAPNPHIVGPNIHTSKGVFGQINYHVNDKLKLTFGGRYSKDDMARYALLSAGPAPAGGWLTATGAPCAPPAPCVSTAQSQPDTGVNSTSAFTWRVGADYQITPRMMVYASVATGYKGGGFNDIDPTATTKTTGTYGAERVTAYEAGFKGRITPTLSYNTSAYYYDYSKYQLTGATFLALTSIGAVGVVIYTSLAPATMYGWENELTWKPSANDTFNLSLSLEKAKFNNGPDAARVGFVFSNQVNWGGRSLDRVPGVSGTVAYDHKFQLADGGFIKAGFNTKFSDGYWLSDLGGTGNPFTGAYTALPQQYRQRAYTRTDLTLGYTANGGKFSLDAYVRNLENKVQLQSAPTTPQPGWGADGQWVRVNLPRTFGVRATVRF</sequence>
<name>A0A7W6G593_9SPHN</name>
<reference evidence="16 17" key="1">
    <citation type="submission" date="2020-08" db="EMBL/GenBank/DDBJ databases">
        <title>Genomic Encyclopedia of Type Strains, Phase IV (KMG-IV): sequencing the most valuable type-strain genomes for metagenomic binning, comparative biology and taxonomic classification.</title>
        <authorList>
            <person name="Goeker M."/>
        </authorList>
    </citation>
    <scope>NUCLEOTIDE SEQUENCE [LARGE SCALE GENOMIC DNA]</scope>
    <source>
        <strain evidence="16 17">DSM 27057</strain>
    </source>
</reference>
<dbReference type="InterPro" id="IPR036942">
    <property type="entry name" value="Beta-barrel_TonB_sf"/>
</dbReference>
<keyword evidence="2 11" id="KW-0813">Transport</keyword>
<evidence type="ECO:0000256" key="12">
    <source>
        <dbReference type="RuleBase" id="RU003357"/>
    </source>
</evidence>
<keyword evidence="3 11" id="KW-1134">Transmembrane beta strand</keyword>
<evidence type="ECO:0000256" key="9">
    <source>
        <dbReference type="ARBA" id="ARBA00023136"/>
    </source>
</evidence>
<comment type="caution">
    <text evidence="16">The sequence shown here is derived from an EMBL/GenBank/DDBJ whole genome shotgun (WGS) entry which is preliminary data.</text>
</comment>
<keyword evidence="8 12" id="KW-0798">TonB box</keyword>
<feature type="domain" description="TonB-dependent receptor plug" evidence="15">
    <location>
        <begin position="51"/>
        <end position="156"/>
    </location>
</feature>
<keyword evidence="9 11" id="KW-0472">Membrane</keyword>
<comment type="similarity">
    <text evidence="11 12">Belongs to the TonB-dependent receptor family.</text>
</comment>
<dbReference type="Proteomes" id="UP000548867">
    <property type="component" value="Unassembled WGS sequence"/>
</dbReference>
<dbReference type="EMBL" id="JACIDX010000004">
    <property type="protein sequence ID" value="MBB3954444.1"/>
    <property type="molecule type" value="Genomic_DNA"/>
</dbReference>
<evidence type="ECO:0000256" key="5">
    <source>
        <dbReference type="ARBA" id="ARBA00022692"/>
    </source>
</evidence>
<feature type="signal peptide" evidence="13">
    <location>
        <begin position="1"/>
        <end position="26"/>
    </location>
</feature>
<dbReference type="Gene3D" id="2.40.170.20">
    <property type="entry name" value="TonB-dependent receptor, beta-barrel domain"/>
    <property type="match status" value="1"/>
</dbReference>
<evidence type="ECO:0000313" key="16">
    <source>
        <dbReference type="EMBL" id="MBB3954444.1"/>
    </source>
</evidence>
<dbReference type="PANTHER" id="PTHR32552">
    <property type="entry name" value="FERRICHROME IRON RECEPTOR-RELATED"/>
    <property type="match status" value="1"/>
</dbReference>
<accession>A0A7W6G593</accession>
<dbReference type="GO" id="GO:0009279">
    <property type="term" value="C:cell outer membrane"/>
    <property type="evidence" value="ECO:0007669"/>
    <property type="project" value="UniProtKB-SubCell"/>
</dbReference>
<keyword evidence="4" id="KW-0410">Iron transport</keyword>
<feature type="chain" id="PRO_5031455988" evidence="13">
    <location>
        <begin position="27"/>
        <end position="786"/>
    </location>
</feature>
<dbReference type="Pfam" id="PF07715">
    <property type="entry name" value="Plug"/>
    <property type="match status" value="1"/>
</dbReference>
<evidence type="ECO:0000256" key="1">
    <source>
        <dbReference type="ARBA" id="ARBA00004571"/>
    </source>
</evidence>
<keyword evidence="13" id="KW-0732">Signal</keyword>
<organism evidence="16 17">
    <name type="scientific">Novosphingobium sediminicola</name>
    <dbReference type="NCBI Taxonomy" id="563162"/>
    <lineage>
        <taxon>Bacteria</taxon>
        <taxon>Pseudomonadati</taxon>
        <taxon>Pseudomonadota</taxon>
        <taxon>Alphaproteobacteria</taxon>
        <taxon>Sphingomonadales</taxon>
        <taxon>Sphingomonadaceae</taxon>
        <taxon>Novosphingobium</taxon>
    </lineage>
</organism>
<keyword evidence="7" id="KW-0406">Ion transport</keyword>
<evidence type="ECO:0000256" key="6">
    <source>
        <dbReference type="ARBA" id="ARBA00023004"/>
    </source>
</evidence>
<proteinExistence type="inferred from homology"/>
<dbReference type="GO" id="GO:0006826">
    <property type="term" value="P:iron ion transport"/>
    <property type="evidence" value="ECO:0007669"/>
    <property type="project" value="UniProtKB-KW"/>
</dbReference>
<evidence type="ECO:0000256" key="11">
    <source>
        <dbReference type="PROSITE-ProRule" id="PRU01360"/>
    </source>
</evidence>
<evidence type="ECO:0000313" key="17">
    <source>
        <dbReference type="Proteomes" id="UP000548867"/>
    </source>
</evidence>
<comment type="subcellular location">
    <subcellularLocation>
        <location evidence="1 11">Cell outer membrane</location>
        <topology evidence="1 11">Multi-pass membrane protein</topology>
    </subcellularLocation>
</comment>
<evidence type="ECO:0000256" key="4">
    <source>
        <dbReference type="ARBA" id="ARBA00022496"/>
    </source>
</evidence>
<dbReference type="InterPro" id="IPR012910">
    <property type="entry name" value="Plug_dom"/>
</dbReference>
<protein>
    <submittedName>
        <fullName evidence="16">Iron complex outermembrane receptor protein</fullName>
    </submittedName>
</protein>
<dbReference type="Pfam" id="PF00593">
    <property type="entry name" value="TonB_dep_Rec_b-barrel"/>
    <property type="match status" value="1"/>
</dbReference>
<dbReference type="InterPro" id="IPR000531">
    <property type="entry name" value="Beta-barrel_TonB"/>
</dbReference>
<evidence type="ECO:0000256" key="8">
    <source>
        <dbReference type="ARBA" id="ARBA00023077"/>
    </source>
</evidence>
<evidence type="ECO:0000256" key="3">
    <source>
        <dbReference type="ARBA" id="ARBA00022452"/>
    </source>
</evidence>
<evidence type="ECO:0000259" key="15">
    <source>
        <dbReference type="Pfam" id="PF07715"/>
    </source>
</evidence>
<evidence type="ECO:0000256" key="13">
    <source>
        <dbReference type="SAM" id="SignalP"/>
    </source>
</evidence>